<keyword evidence="2" id="KW-0808">Transferase</keyword>
<organism evidence="2 3">
    <name type="scientific">Plasticicumulans acidivorans</name>
    <dbReference type="NCBI Taxonomy" id="886464"/>
    <lineage>
        <taxon>Bacteria</taxon>
        <taxon>Pseudomonadati</taxon>
        <taxon>Pseudomonadota</taxon>
        <taxon>Gammaproteobacteria</taxon>
        <taxon>Candidatus Competibacteraceae</taxon>
        <taxon>Plasticicumulans</taxon>
    </lineage>
</organism>
<comment type="caution">
    <text evidence="2">The sequence shown here is derived from an EMBL/GenBank/DDBJ whole genome shotgun (WGS) entry which is preliminary data.</text>
</comment>
<dbReference type="EMBL" id="QGTJ01000006">
    <property type="protein sequence ID" value="PWV61119.1"/>
    <property type="molecule type" value="Genomic_DNA"/>
</dbReference>
<keyword evidence="3" id="KW-1185">Reference proteome</keyword>
<dbReference type="GO" id="GO:0016740">
    <property type="term" value="F:transferase activity"/>
    <property type="evidence" value="ECO:0007669"/>
    <property type="project" value="UniProtKB-KW"/>
</dbReference>
<evidence type="ECO:0000313" key="3">
    <source>
        <dbReference type="Proteomes" id="UP000246569"/>
    </source>
</evidence>
<dbReference type="AlphaFoldDB" id="A0A317MU49"/>
<accession>A0A317MU49</accession>
<dbReference type="InterPro" id="IPR038740">
    <property type="entry name" value="BioF2-like_GNAT_dom"/>
</dbReference>
<feature type="domain" description="BioF2-like acetyltransferase" evidence="1">
    <location>
        <begin position="157"/>
        <end position="304"/>
    </location>
</feature>
<name>A0A317MU49_9GAMM</name>
<gene>
    <name evidence="2" type="ORF">C7443_106133</name>
</gene>
<dbReference type="RefSeq" id="WP_170123592.1">
    <property type="nucleotide sequence ID" value="NZ_QGTJ01000006.1"/>
</dbReference>
<proteinExistence type="predicted"/>
<reference evidence="2 3" key="1">
    <citation type="submission" date="2018-05" db="EMBL/GenBank/DDBJ databases">
        <title>Genomic Encyclopedia of Type Strains, Phase IV (KMG-IV): sequencing the most valuable type-strain genomes for metagenomic binning, comparative biology and taxonomic classification.</title>
        <authorList>
            <person name="Goeker M."/>
        </authorList>
    </citation>
    <scope>NUCLEOTIDE SEQUENCE [LARGE SCALE GENOMIC DNA]</scope>
    <source>
        <strain evidence="2 3">DSM 23606</strain>
    </source>
</reference>
<dbReference type="InterPro" id="IPR016181">
    <property type="entry name" value="Acyl_CoA_acyltransferase"/>
</dbReference>
<sequence length="345" mass="39710">MNWTFLPARELARHRAAWAALNDSHRRSPLLDPDFIEPLLELQPEANPILAILGEPASPQAMLLLTRTGFGRWASYLPSQMPITALVTRPEWDAVKLIESLRRALPGVVLSIDLLQLDPQFDPTPSSNTHIYTLDYIETARIVIDQPFDTYWAARSRNLRHNLNRQRNRFERDGTTLTMKCISDPAGVREAISEYGRLESSGWKAGGGTAVAADNAQGRFYCEVLERFCRRGQGRIYQLYYNDRLATIDVCIIHKQTLIVLKTTYDETIEGSSPAMLMRQTYLEELFADPAVHIIEFYGRAMDWHRRLSDDLRTIYHLGYIRWAWAHDKIKTIRNKINKNLKLKA</sequence>
<evidence type="ECO:0000259" key="1">
    <source>
        <dbReference type="Pfam" id="PF13480"/>
    </source>
</evidence>
<dbReference type="SUPFAM" id="SSF55729">
    <property type="entry name" value="Acyl-CoA N-acyltransferases (Nat)"/>
    <property type="match status" value="1"/>
</dbReference>
<dbReference type="Proteomes" id="UP000246569">
    <property type="component" value="Unassembled WGS sequence"/>
</dbReference>
<dbReference type="Pfam" id="PF13480">
    <property type="entry name" value="Acetyltransf_6"/>
    <property type="match status" value="1"/>
</dbReference>
<evidence type="ECO:0000313" key="2">
    <source>
        <dbReference type="EMBL" id="PWV61119.1"/>
    </source>
</evidence>
<protein>
    <submittedName>
        <fullName evidence="2">Acetyltransferase (GNAT) family protein</fullName>
    </submittedName>
</protein>